<dbReference type="PANTHER" id="PTHR42798">
    <property type="entry name" value="LIPOPROTEIN-RELEASING SYSTEM ATP-BINDING PROTEIN LOLD"/>
    <property type="match status" value="1"/>
</dbReference>
<dbReference type="SMART" id="SM00382">
    <property type="entry name" value="AAA"/>
    <property type="match status" value="1"/>
</dbReference>
<feature type="transmembrane region" description="Helical" evidence="11">
    <location>
        <begin position="615"/>
        <end position="635"/>
    </location>
</feature>
<feature type="domain" description="ABC transporter" evidence="12">
    <location>
        <begin position="4"/>
        <end position="243"/>
    </location>
</feature>
<reference evidence="13 14" key="1">
    <citation type="submission" date="2019-06" db="EMBL/GenBank/DDBJ databases">
        <title>An operon consisting of a P-type ATPase gene and a transcriptional regular gene given the different cadmium resistance in Bacillus vietamensis 151-6 and Bacillus marisflavi 151-25.</title>
        <authorList>
            <person name="Yu X."/>
        </authorList>
    </citation>
    <scope>NUCLEOTIDE SEQUENCE [LARGE SCALE GENOMIC DNA]</scope>
    <source>
        <strain evidence="13 14">151-6</strain>
    </source>
</reference>
<dbReference type="Proteomes" id="UP000465062">
    <property type="component" value="Chromosome"/>
</dbReference>
<dbReference type="InterPro" id="IPR003593">
    <property type="entry name" value="AAA+_ATPase"/>
</dbReference>
<dbReference type="GO" id="GO:0016887">
    <property type="term" value="F:ATP hydrolysis activity"/>
    <property type="evidence" value="ECO:0007669"/>
    <property type="project" value="InterPro"/>
</dbReference>
<comment type="similarity">
    <text evidence="10">Belongs to the ABC transporter superfamily. Macrolide exporter (TC 3.A.1.122) family.</text>
</comment>
<dbReference type="Pfam" id="PF02687">
    <property type="entry name" value="FtsX"/>
    <property type="match status" value="1"/>
</dbReference>
<keyword evidence="6" id="KW-0547">Nucleotide-binding</keyword>
<dbReference type="InterPro" id="IPR017871">
    <property type="entry name" value="ABC_transporter-like_CS"/>
</dbReference>
<evidence type="ECO:0000256" key="6">
    <source>
        <dbReference type="ARBA" id="ARBA00022741"/>
    </source>
</evidence>
<gene>
    <name evidence="13" type="ORF">FHE72_17525</name>
</gene>
<protein>
    <submittedName>
        <fullName evidence="13">ATP-binding cassette domain-containing protein</fullName>
    </submittedName>
</protein>
<dbReference type="Gene3D" id="3.40.50.300">
    <property type="entry name" value="P-loop containing nucleotide triphosphate hydrolases"/>
    <property type="match status" value="1"/>
</dbReference>
<accession>A0A6I6UTY1</accession>
<evidence type="ECO:0000313" key="13">
    <source>
        <dbReference type="EMBL" id="QHE62623.1"/>
    </source>
</evidence>
<dbReference type="Pfam" id="PF00005">
    <property type="entry name" value="ABC_tran"/>
    <property type="match status" value="1"/>
</dbReference>
<feature type="transmembrane region" description="Helical" evidence="11">
    <location>
        <begin position="567"/>
        <end position="595"/>
    </location>
</feature>
<evidence type="ECO:0000256" key="2">
    <source>
        <dbReference type="ARBA" id="ARBA00022448"/>
    </source>
</evidence>
<sequence>MNDIKISNVNKYYKLGKKDRIQVLHDVNVAFNKGEFVSILGESGSGKSTLMNIIGGMDREYEGEVKVDGKSLQDMSESELDAYRKLKIGFIFQSFNLISHLSVLENVVMTMQMTDMKTSEREQKAKKTLTELGLGDHLHKKPNQLSGGQKQRVAIARALSNDPDIILADEPTGALDKKNSEQIMQLLDQIAAQGKLVITVTHSQKVADYGTRIITMDDGTIIKDESVRETYDRKPSGQKVRTKNLKFAAAIKMAFNNIRLNLKRNLLVSFGGAIGILSVILMLGLGSGVTDYINKEINANVNPNLIQVTKSPEDQSNAGSSPLPNPVQETVTLEQKDIDQVKNIEHVKNVEKVYTLTMGSSVLYNDTSVNIVQYQTMNQSVTGEDLIAGDLPGDQEVLLSETAAEKAIDSPEALVGEKVEVYINTTDNQNRPVVLKEEMKVSGIIKGSMNQDLAYTSYRTLENMYKQDDITLKATQLNVTVKGEKYVDMVETDLKDAGFTGTGVGNILNQVTNYLNIATNVLAGIAGISLLVSAIMIIVVLYISVVERTKEIGILRAVGARRKDIKRIFFSEAALLGLASGVIGVLIASGIGVLGNNVMQQAFEAKLIQISAGNMLTGIIISVIISILAALMPAAKASKLDPMESLRYE</sequence>
<dbReference type="EMBL" id="CP047394">
    <property type="protein sequence ID" value="QHE62623.1"/>
    <property type="molecule type" value="Genomic_DNA"/>
</dbReference>
<evidence type="ECO:0000259" key="12">
    <source>
        <dbReference type="PROSITE" id="PS50893"/>
    </source>
</evidence>
<keyword evidence="8 11" id="KW-1133">Transmembrane helix</keyword>
<dbReference type="RefSeq" id="WP_159362520.1">
    <property type="nucleotide sequence ID" value="NZ_CP047394.1"/>
</dbReference>
<evidence type="ECO:0000256" key="9">
    <source>
        <dbReference type="ARBA" id="ARBA00023136"/>
    </source>
</evidence>
<dbReference type="InterPro" id="IPR027417">
    <property type="entry name" value="P-loop_NTPase"/>
</dbReference>
<evidence type="ECO:0000256" key="8">
    <source>
        <dbReference type="ARBA" id="ARBA00022989"/>
    </source>
</evidence>
<evidence type="ECO:0000256" key="5">
    <source>
        <dbReference type="ARBA" id="ARBA00022692"/>
    </source>
</evidence>
<keyword evidence="2" id="KW-0813">Transport</keyword>
<keyword evidence="4" id="KW-0997">Cell inner membrane</keyword>
<dbReference type="InterPro" id="IPR025857">
    <property type="entry name" value="MacB_PCD"/>
</dbReference>
<dbReference type="CDD" id="cd03255">
    <property type="entry name" value="ABC_MJ0796_LolCDE_FtsE"/>
    <property type="match status" value="1"/>
</dbReference>
<dbReference type="InterPro" id="IPR003439">
    <property type="entry name" value="ABC_transporter-like_ATP-bd"/>
</dbReference>
<dbReference type="FunFam" id="3.40.50.300:FF:000032">
    <property type="entry name" value="Export ABC transporter ATP-binding protein"/>
    <property type="match status" value="1"/>
</dbReference>
<organism evidence="13 14">
    <name type="scientific">Rossellomorea vietnamensis</name>
    <dbReference type="NCBI Taxonomy" id="218284"/>
    <lineage>
        <taxon>Bacteria</taxon>
        <taxon>Bacillati</taxon>
        <taxon>Bacillota</taxon>
        <taxon>Bacilli</taxon>
        <taxon>Bacillales</taxon>
        <taxon>Bacillaceae</taxon>
        <taxon>Rossellomorea</taxon>
    </lineage>
</organism>
<proteinExistence type="inferred from homology"/>
<dbReference type="SUPFAM" id="SSF52540">
    <property type="entry name" value="P-loop containing nucleoside triphosphate hydrolases"/>
    <property type="match status" value="1"/>
</dbReference>
<dbReference type="GO" id="GO:0005886">
    <property type="term" value="C:plasma membrane"/>
    <property type="evidence" value="ECO:0007669"/>
    <property type="project" value="UniProtKB-SubCell"/>
</dbReference>
<evidence type="ECO:0000256" key="4">
    <source>
        <dbReference type="ARBA" id="ARBA00022519"/>
    </source>
</evidence>
<dbReference type="PROSITE" id="PS00211">
    <property type="entry name" value="ABC_TRANSPORTER_1"/>
    <property type="match status" value="1"/>
</dbReference>
<feature type="transmembrane region" description="Helical" evidence="11">
    <location>
        <begin position="521"/>
        <end position="546"/>
    </location>
</feature>
<dbReference type="KEGG" id="bvq:FHE72_17525"/>
<keyword evidence="3" id="KW-1003">Cell membrane</keyword>
<dbReference type="GO" id="GO:0098796">
    <property type="term" value="C:membrane protein complex"/>
    <property type="evidence" value="ECO:0007669"/>
    <property type="project" value="UniProtKB-ARBA"/>
</dbReference>
<comment type="subcellular location">
    <subcellularLocation>
        <location evidence="1">Cell inner membrane</location>
        <topology evidence="1">Multi-pass membrane protein</topology>
    </subcellularLocation>
</comment>
<evidence type="ECO:0000313" key="14">
    <source>
        <dbReference type="Proteomes" id="UP000465062"/>
    </source>
</evidence>
<dbReference type="Pfam" id="PF12704">
    <property type="entry name" value="MacB_PCD"/>
    <property type="match status" value="1"/>
</dbReference>
<name>A0A6I6UTY1_9BACI</name>
<evidence type="ECO:0000256" key="11">
    <source>
        <dbReference type="SAM" id="Phobius"/>
    </source>
</evidence>
<dbReference type="GO" id="GO:0022857">
    <property type="term" value="F:transmembrane transporter activity"/>
    <property type="evidence" value="ECO:0007669"/>
    <property type="project" value="UniProtKB-ARBA"/>
</dbReference>
<dbReference type="GO" id="GO:0005524">
    <property type="term" value="F:ATP binding"/>
    <property type="evidence" value="ECO:0007669"/>
    <property type="project" value="UniProtKB-KW"/>
</dbReference>
<evidence type="ECO:0000256" key="7">
    <source>
        <dbReference type="ARBA" id="ARBA00022840"/>
    </source>
</evidence>
<feature type="transmembrane region" description="Helical" evidence="11">
    <location>
        <begin position="266"/>
        <end position="285"/>
    </location>
</feature>
<evidence type="ECO:0000256" key="3">
    <source>
        <dbReference type="ARBA" id="ARBA00022475"/>
    </source>
</evidence>
<dbReference type="AlphaFoldDB" id="A0A6I6UTY1"/>
<keyword evidence="9 11" id="KW-0472">Membrane</keyword>
<dbReference type="InterPro" id="IPR003838">
    <property type="entry name" value="ABC3_permease_C"/>
</dbReference>
<dbReference type="PROSITE" id="PS50893">
    <property type="entry name" value="ABC_TRANSPORTER_2"/>
    <property type="match status" value="1"/>
</dbReference>
<keyword evidence="5 11" id="KW-0812">Transmembrane</keyword>
<dbReference type="InterPro" id="IPR017911">
    <property type="entry name" value="MacB-like_ATP-bd"/>
</dbReference>
<evidence type="ECO:0000256" key="1">
    <source>
        <dbReference type="ARBA" id="ARBA00004429"/>
    </source>
</evidence>
<keyword evidence="7 13" id="KW-0067">ATP-binding</keyword>
<evidence type="ECO:0000256" key="10">
    <source>
        <dbReference type="ARBA" id="ARBA00038388"/>
    </source>
</evidence>
<dbReference type="PANTHER" id="PTHR42798:SF6">
    <property type="entry name" value="CELL DIVISION ATP-BINDING PROTEIN FTSE"/>
    <property type="match status" value="1"/>
</dbReference>